<comment type="caution">
    <text evidence="1">The sequence shown here is derived from an EMBL/GenBank/DDBJ whole genome shotgun (WGS) entry which is preliminary data.</text>
</comment>
<dbReference type="Proteomes" id="UP000886724">
    <property type="component" value="Unassembled WGS sequence"/>
</dbReference>
<evidence type="ECO:0000313" key="2">
    <source>
        <dbReference type="Proteomes" id="UP000886724"/>
    </source>
</evidence>
<dbReference type="PROSITE" id="PS51354">
    <property type="entry name" value="GLUTAREDOXIN_2"/>
    <property type="match status" value="1"/>
</dbReference>
<gene>
    <name evidence="1" type="ORF">H9980_05935</name>
</gene>
<dbReference type="InterPro" id="IPR036249">
    <property type="entry name" value="Thioredoxin-like_sf"/>
</dbReference>
<evidence type="ECO:0000313" key="1">
    <source>
        <dbReference type="EMBL" id="HIX81497.1"/>
    </source>
</evidence>
<dbReference type="AlphaFoldDB" id="A0A9D1XL71"/>
<dbReference type="Gene3D" id="3.40.30.10">
    <property type="entry name" value="Glutaredoxin"/>
    <property type="match status" value="1"/>
</dbReference>
<accession>A0A9D1XL71</accession>
<dbReference type="EMBL" id="DXET01000135">
    <property type="protein sequence ID" value="HIX81497.1"/>
    <property type="molecule type" value="Genomic_DNA"/>
</dbReference>
<reference evidence="1" key="1">
    <citation type="journal article" date="2021" name="PeerJ">
        <title>Extensive microbial diversity within the chicken gut microbiome revealed by metagenomics and culture.</title>
        <authorList>
            <person name="Gilroy R."/>
            <person name="Ravi A."/>
            <person name="Getino M."/>
            <person name="Pursley I."/>
            <person name="Horton D.L."/>
            <person name="Alikhan N.F."/>
            <person name="Baker D."/>
            <person name="Gharbi K."/>
            <person name="Hall N."/>
            <person name="Watson M."/>
            <person name="Adriaenssens E.M."/>
            <person name="Foster-Nyarko E."/>
            <person name="Jarju S."/>
            <person name="Secka A."/>
            <person name="Antonio M."/>
            <person name="Oren A."/>
            <person name="Chaudhuri R.R."/>
            <person name="La Ragione R."/>
            <person name="Hildebrand F."/>
            <person name="Pallen M.J."/>
        </authorList>
    </citation>
    <scope>NUCLEOTIDE SEQUENCE</scope>
    <source>
        <strain evidence="1">ChiGjej1B1-14440</strain>
    </source>
</reference>
<protein>
    <submittedName>
        <fullName evidence="1">Glutaredoxin</fullName>
    </submittedName>
</protein>
<sequence>MKKVTCFYLEKCPYCIQAKKALDELIDENPDYGQVEIDWIEESRNPEIIDQYDYYATPSMFIGQEKLYEAYLFETYEECKAHVKGVLDQALAR</sequence>
<reference evidence="1" key="2">
    <citation type="submission" date="2021-04" db="EMBL/GenBank/DDBJ databases">
        <authorList>
            <person name="Gilroy R."/>
        </authorList>
    </citation>
    <scope>NUCLEOTIDE SEQUENCE</scope>
    <source>
        <strain evidence="1">ChiGjej1B1-14440</strain>
    </source>
</reference>
<name>A0A9D1XL71_9FIRM</name>
<proteinExistence type="predicted"/>
<dbReference type="SUPFAM" id="SSF52833">
    <property type="entry name" value="Thioredoxin-like"/>
    <property type="match status" value="1"/>
</dbReference>
<organism evidence="1 2">
    <name type="scientific">Candidatus Erysipelatoclostridium merdavium</name>
    <dbReference type="NCBI Taxonomy" id="2838566"/>
    <lineage>
        <taxon>Bacteria</taxon>
        <taxon>Bacillati</taxon>
        <taxon>Bacillota</taxon>
        <taxon>Erysipelotrichia</taxon>
        <taxon>Erysipelotrichales</taxon>
        <taxon>Erysipelotrichales incertae sedis</taxon>
    </lineage>
</organism>